<sequence length="121" mass="13211">MVRVNPCVDNCDASSLSSGRIMDGFSIVGLVGVVPDVLYPFVPLVLGVLWRTIVIMAVAPLVNGGTRLFLDCTTFVTAPVDLYIRRCRERPANLALIALCSKHIDFGKVVDDLYVFGDLRP</sequence>
<keyword evidence="1" id="KW-0472">Membrane</keyword>
<reference evidence="2 3" key="1">
    <citation type="journal article" date="2014" name="PLoS Genet.">
        <title>Phylogenetically driven sequencing of extremely halophilic archaea reveals strategies for static and dynamic osmo-response.</title>
        <authorList>
            <person name="Becker E.A."/>
            <person name="Seitzer P.M."/>
            <person name="Tritt A."/>
            <person name="Larsen D."/>
            <person name="Krusor M."/>
            <person name="Yao A.I."/>
            <person name="Wu D."/>
            <person name="Madern D."/>
            <person name="Eisen J.A."/>
            <person name="Darling A.E."/>
            <person name="Facciotti M.T."/>
        </authorList>
    </citation>
    <scope>NUCLEOTIDE SEQUENCE [LARGE SCALE GENOMIC DNA]</scope>
    <source>
        <strain evidence="2 3">DSM 15624</strain>
    </source>
</reference>
<feature type="transmembrane region" description="Helical" evidence="1">
    <location>
        <begin position="37"/>
        <end position="59"/>
    </location>
</feature>
<organism evidence="2 3">
    <name type="scientific">Natrinema pellirubrum (strain DSM 15624 / CIP 106293 / JCM 10476 / NCIMB 786 / 157)</name>
    <dbReference type="NCBI Taxonomy" id="797303"/>
    <lineage>
        <taxon>Archaea</taxon>
        <taxon>Methanobacteriati</taxon>
        <taxon>Methanobacteriota</taxon>
        <taxon>Stenosarchaea group</taxon>
        <taxon>Halobacteria</taxon>
        <taxon>Halobacteriales</taxon>
        <taxon>Natrialbaceae</taxon>
        <taxon>Natrinema</taxon>
    </lineage>
</organism>
<accession>L9YET4</accession>
<proteinExistence type="predicted"/>
<comment type="caution">
    <text evidence="2">The sequence shown here is derived from an EMBL/GenBank/DDBJ whole genome shotgun (WGS) entry which is preliminary data.</text>
</comment>
<dbReference type="AlphaFoldDB" id="L9YET4"/>
<dbReference type="Proteomes" id="UP000011593">
    <property type="component" value="Unassembled WGS sequence"/>
</dbReference>
<keyword evidence="1" id="KW-0812">Transmembrane</keyword>
<evidence type="ECO:0000256" key="1">
    <source>
        <dbReference type="SAM" id="Phobius"/>
    </source>
</evidence>
<keyword evidence="1" id="KW-1133">Transmembrane helix</keyword>
<name>L9YET4_NATP1</name>
<evidence type="ECO:0000313" key="3">
    <source>
        <dbReference type="Proteomes" id="UP000011593"/>
    </source>
</evidence>
<gene>
    <name evidence="2" type="ORF">C488_14937</name>
</gene>
<evidence type="ECO:0000313" key="2">
    <source>
        <dbReference type="EMBL" id="ELY72610.1"/>
    </source>
</evidence>
<keyword evidence="3" id="KW-1185">Reference proteome</keyword>
<dbReference type="EMBL" id="AOIE01000088">
    <property type="protein sequence ID" value="ELY72610.1"/>
    <property type="molecule type" value="Genomic_DNA"/>
</dbReference>
<protein>
    <submittedName>
        <fullName evidence="2">Uncharacterized protein</fullName>
    </submittedName>
</protein>